<evidence type="ECO:0000259" key="4">
    <source>
        <dbReference type="Pfam" id="PF01397"/>
    </source>
</evidence>
<dbReference type="GO" id="GO:0000287">
    <property type="term" value="F:magnesium ion binding"/>
    <property type="evidence" value="ECO:0007669"/>
    <property type="project" value="TreeGrafter"/>
</dbReference>
<dbReference type="InterPro" id="IPR001906">
    <property type="entry name" value="Terpene_synth_N"/>
</dbReference>
<dbReference type="GO" id="GO:0009686">
    <property type="term" value="P:gibberellin biosynthetic process"/>
    <property type="evidence" value="ECO:0007669"/>
    <property type="project" value="TreeGrafter"/>
</dbReference>
<dbReference type="PANTHER" id="PTHR31739:SF4">
    <property type="entry name" value="ENT-COPALYL DIPHOSPHATE SYNTHASE, CHLOROPLASTIC"/>
    <property type="match status" value="1"/>
</dbReference>
<comment type="cofactor">
    <cofactor evidence="1">
        <name>Mg(2+)</name>
        <dbReference type="ChEBI" id="CHEBI:18420"/>
    </cofactor>
</comment>
<keyword evidence="2" id="KW-0479">Metal-binding</keyword>
<protein>
    <submittedName>
        <fullName evidence="5">Terpene synthase 21</fullName>
    </submittedName>
</protein>
<evidence type="ECO:0000256" key="3">
    <source>
        <dbReference type="ARBA" id="ARBA00022842"/>
    </source>
</evidence>
<evidence type="ECO:0000256" key="1">
    <source>
        <dbReference type="ARBA" id="ARBA00001946"/>
    </source>
</evidence>
<proteinExistence type="evidence at transcript level"/>
<reference evidence="5" key="2">
    <citation type="submission" date="2021-01" db="EMBL/GenBank/DDBJ databases">
        <authorList>
            <person name="Li R."/>
            <person name="Zhu J."/>
            <person name="Mei W."/>
            <person name="Peng S."/>
        </authorList>
    </citation>
    <scope>NUCLEOTIDE SEQUENCE</scope>
</reference>
<dbReference type="SFLD" id="SFLDG01605">
    <property type="entry name" value="Terpene_Cyclase_Like_1_N-term"/>
    <property type="match status" value="1"/>
</dbReference>
<feature type="domain" description="Terpene synthase N-terminal" evidence="4">
    <location>
        <begin position="282"/>
        <end position="488"/>
    </location>
</feature>
<evidence type="ECO:0000256" key="2">
    <source>
        <dbReference type="ARBA" id="ARBA00022723"/>
    </source>
</evidence>
<sequence>MSSSSSSIFLSTSLVSPYSFASNHTPHTSLSAVWPCWAQHKPGSRLDIRHLCSAVSNSRIRDHSGVLQNGLPVIDWRQIVDENVDGKESSRIQGLVLEKIAERVNMIKSMLGSMEDGEISVSPYDTAWVALVEEVDDGGRRRPQFPESLQWIADNQLDDGSWGDGAIFLAHDRLINTLGCIVALRAWNVQPDKCQKGILFFKENIEKLEKENPEHMPIGFEVAFPSLLEIAKKLKLDVPYNSPLFQQIYASRDVKLTRIPKEIMHKVPTTLLHSLEGMEGLEWEKLLKLQCPDGSFLFSPASTAFALAQTKHPNCLSYLQKIVLRFNGGVPNVYPVDMFEHIWAVDRLQRLGISRYFQREIKQRVDYVYRYWTEKGICWARNTLVTDIDDTAMGFRILRLHGYDVSAEVFRNFEKGGEFFCFAGQSNQAVTGIFNLFRASQTAFPGENILDHAKQFSAKFLTDKQATNELLDKWIITKDLPGEVGFALAMPWYASLPRVETRFYIEQYGGEDDVWIGKTLYRMPYVNNNHYLELAKLDYNNCQSLHRMEWDNMLKWYTECKLDDLGRSRRELLVAYFVAAASIYEPERSQERLAWAMTAFLADTISSFSDDQYNANSSHQRRALLHDFRNIHLLQLKASNGSDINGRHRSLLSGRARARQRLIAILLGTLNQLSLDALVARGRDISTGLRRAWEKWMEKEGDGPAELLVQTINLASGRAPLEDLLPSPHYHRLSNLTNTVCRQLSRYQAQKEDENRGFSSSGGGTTTTPEIESGMQQLVEMVFRNSSNDSKDQWDVKHTFFTVARSFYYTAYCDPGTINFHIAKVLFEKVE</sequence>
<dbReference type="FunFam" id="1.50.10.160:FF:000001">
    <property type="entry name" value="Ent-copalyl diphosphate synthase"/>
    <property type="match status" value="1"/>
</dbReference>
<keyword evidence="3" id="KW-0460">Magnesium</keyword>
<dbReference type="GO" id="GO:0009507">
    <property type="term" value="C:chloroplast"/>
    <property type="evidence" value="ECO:0007669"/>
    <property type="project" value="TreeGrafter"/>
</dbReference>
<name>A0A8E8AS01_9ROSI</name>
<dbReference type="SFLD" id="SFLDG01014">
    <property type="entry name" value="Terpene_Cyclase_Like_1_N-term"/>
    <property type="match status" value="1"/>
</dbReference>
<evidence type="ECO:0000313" key="5">
    <source>
        <dbReference type="EMBL" id="QWB49552.1"/>
    </source>
</evidence>
<dbReference type="EMBL" id="MW533240">
    <property type="protein sequence ID" value="QWB49552.1"/>
    <property type="molecule type" value="mRNA"/>
</dbReference>
<dbReference type="PANTHER" id="PTHR31739">
    <property type="entry name" value="ENT-COPALYL DIPHOSPHATE SYNTHASE, CHLOROPLASTIC"/>
    <property type="match status" value="1"/>
</dbReference>
<dbReference type="GO" id="GO:0010333">
    <property type="term" value="F:terpene synthase activity"/>
    <property type="evidence" value="ECO:0007669"/>
    <property type="project" value="InterPro"/>
</dbReference>
<organism evidence="5">
    <name type="scientific">Aquilaria sinensis</name>
    <dbReference type="NCBI Taxonomy" id="210372"/>
    <lineage>
        <taxon>Eukaryota</taxon>
        <taxon>Viridiplantae</taxon>
        <taxon>Streptophyta</taxon>
        <taxon>Embryophyta</taxon>
        <taxon>Tracheophyta</taxon>
        <taxon>Spermatophyta</taxon>
        <taxon>Magnoliopsida</taxon>
        <taxon>eudicotyledons</taxon>
        <taxon>Gunneridae</taxon>
        <taxon>Pentapetalae</taxon>
        <taxon>rosids</taxon>
        <taxon>malvids</taxon>
        <taxon>Malvales</taxon>
        <taxon>Thymelaeaceae</taxon>
        <taxon>Aquilaria</taxon>
    </lineage>
</organism>
<dbReference type="AlphaFoldDB" id="A0A8E8AS01"/>
<dbReference type="FunFam" id="1.50.10.130:FF:000002">
    <property type="entry name" value="Ent-copalyl diphosphate synthase, chloroplastic"/>
    <property type="match status" value="1"/>
</dbReference>
<dbReference type="InterPro" id="IPR050148">
    <property type="entry name" value="Terpene_synthase-like"/>
</dbReference>
<reference evidence="5" key="1">
    <citation type="journal article" date="2021" name="Plant Physiol. Biochem.">
        <title>Genome-wide identification and expression analysis of terpene synthase gene family in Aquilaria sinensis.</title>
        <authorList>
            <person name="Li R.S."/>
            <person name="Zhu J.H."/>
            <person name="Guo D."/>
            <person name="Li H.L."/>
            <person name="Wang Y."/>
            <person name="Ding X.P."/>
            <person name="Mei W.L."/>
            <person name="Chen Z.B."/>
            <person name="Dai H.F."/>
            <person name="Peng S.Q."/>
        </authorList>
    </citation>
    <scope>NUCLEOTIDE SEQUENCE</scope>
</reference>
<dbReference type="Pfam" id="PF01397">
    <property type="entry name" value="Terpene_synth"/>
    <property type="match status" value="1"/>
</dbReference>
<accession>A0A8E8AS01</accession>